<evidence type="ECO:0000256" key="2">
    <source>
        <dbReference type="ARBA" id="ARBA00022695"/>
    </source>
</evidence>
<dbReference type="InterPro" id="IPR043502">
    <property type="entry name" value="DNA/RNA_pol_sf"/>
</dbReference>
<dbReference type="EMBL" id="VWPU01001591">
    <property type="protein sequence ID" value="NXY53459.1"/>
    <property type="molecule type" value="Genomic_DNA"/>
</dbReference>
<dbReference type="InterPro" id="IPR010661">
    <property type="entry name" value="RVT_thumb"/>
</dbReference>
<keyword evidence="5" id="KW-0378">Hydrolase</keyword>
<keyword evidence="2" id="KW-0548">Nucleotidyltransferase</keyword>
<evidence type="ECO:0000256" key="1">
    <source>
        <dbReference type="ARBA" id="ARBA00022679"/>
    </source>
</evidence>
<dbReference type="GO" id="GO:0016787">
    <property type="term" value="F:hydrolase activity"/>
    <property type="evidence" value="ECO:0007669"/>
    <property type="project" value="UniProtKB-KW"/>
</dbReference>
<evidence type="ECO:0000313" key="8">
    <source>
        <dbReference type="EMBL" id="NXY53459.1"/>
    </source>
</evidence>
<keyword evidence="9" id="KW-1185">Reference proteome</keyword>
<dbReference type="GO" id="GO:0035613">
    <property type="term" value="F:RNA stem-loop binding"/>
    <property type="evidence" value="ECO:0007669"/>
    <property type="project" value="TreeGrafter"/>
</dbReference>
<evidence type="ECO:0000256" key="3">
    <source>
        <dbReference type="ARBA" id="ARBA00022722"/>
    </source>
</evidence>
<dbReference type="PANTHER" id="PTHR41694">
    <property type="entry name" value="ENDOGENOUS RETROVIRUS GROUP K MEMBER POL PROTEIN"/>
    <property type="match status" value="1"/>
</dbReference>
<keyword evidence="6" id="KW-0695">RNA-directed DNA polymerase</keyword>
<keyword evidence="4" id="KW-0255">Endonuclease</keyword>
<protein>
    <submittedName>
        <fullName evidence="8">POK18 protein</fullName>
    </submittedName>
</protein>
<dbReference type="Proteomes" id="UP000576729">
    <property type="component" value="Unassembled WGS sequence"/>
</dbReference>
<feature type="domain" description="Reverse transcriptase thumb" evidence="7">
    <location>
        <begin position="5"/>
        <end position="55"/>
    </location>
</feature>
<dbReference type="Gene3D" id="3.30.70.270">
    <property type="match status" value="1"/>
</dbReference>
<feature type="non-terminal residue" evidence="8">
    <location>
        <position position="1"/>
    </location>
</feature>
<evidence type="ECO:0000256" key="4">
    <source>
        <dbReference type="ARBA" id="ARBA00022759"/>
    </source>
</evidence>
<evidence type="ECO:0000256" key="5">
    <source>
        <dbReference type="ARBA" id="ARBA00022801"/>
    </source>
</evidence>
<evidence type="ECO:0000259" key="7">
    <source>
        <dbReference type="Pfam" id="PF06817"/>
    </source>
</evidence>
<evidence type="ECO:0000313" key="9">
    <source>
        <dbReference type="Proteomes" id="UP000576729"/>
    </source>
</evidence>
<evidence type="ECO:0000256" key="6">
    <source>
        <dbReference type="ARBA" id="ARBA00022918"/>
    </source>
</evidence>
<gene>
    <name evidence="8" type="primary">Ervk18_1</name>
    <name evidence="8" type="ORF">CALWIL_R15234</name>
</gene>
<keyword evidence="3" id="KW-0540">Nuclease</keyword>
<accession>A0A7L4KKM9</accession>
<proteinExistence type="predicted"/>
<sequence>TVKPQAISLRTRVSTPNDLQKLLGTISWVRPPLGITNQDLRPLFELLKGDTHIVSP</sequence>
<dbReference type="InterPro" id="IPR043128">
    <property type="entry name" value="Rev_trsase/Diguanyl_cyclase"/>
</dbReference>
<dbReference type="GO" id="GO:0004519">
    <property type="term" value="F:endonuclease activity"/>
    <property type="evidence" value="ECO:0007669"/>
    <property type="project" value="UniProtKB-KW"/>
</dbReference>
<organism evidence="8 9">
    <name type="scientific">Callaeas wilsoni</name>
    <name type="common">North Island kokako</name>
    <dbReference type="NCBI Taxonomy" id="1347786"/>
    <lineage>
        <taxon>Eukaryota</taxon>
        <taxon>Metazoa</taxon>
        <taxon>Chordata</taxon>
        <taxon>Craniata</taxon>
        <taxon>Vertebrata</taxon>
        <taxon>Euteleostomi</taxon>
        <taxon>Archelosauria</taxon>
        <taxon>Archosauria</taxon>
        <taxon>Dinosauria</taxon>
        <taxon>Saurischia</taxon>
        <taxon>Theropoda</taxon>
        <taxon>Coelurosauria</taxon>
        <taxon>Aves</taxon>
        <taxon>Neognathae</taxon>
        <taxon>Neoaves</taxon>
        <taxon>Telluraves</taxon>
        <taxon>Australaves</taxon>
        <taxon>Passeriformes</taxon>
        <taxon>Corvoidea</taxon>
        <taxon>Callaeidae</taxon>
        <taxon>Callaeas</taxon>
    </lineage>
</organism>
<reference evidence="8 9" key="1">
    <citation type="submission" date="2019-09" db="EMBL/GenBank/DDBJ databases">
        <title>Bird 10,000 Genomes (B10K) Project - Family phase.</title>
        <authorList>
            <person name="Zhang G."/>
        </authorList>
    </citation>
    <scope>NUCLEOTIDE SEQUENCE [LARGE SCALE GENOMIC DNA]</scope>
    <source>
        <strain evidence="8">B10K-OTA-212792</strain>
        <tissue evidence="8">Blood</tissue>
    </source>
</reference>
<dbReference type="AlphaFoldDB" id="A0A7L4KKM9"/>
<comment type="caution">
    <text evidence="8">The sequence shown here is derived from an EMBL/GenBank/DDBJ whole genome shotgun (WGS) entry which is preliminary data.</text>
</comment>
<dbReference type="GO" id="GO:0003964">
    <property type="term" value="F:RNA-directed DNA polymerase activity"/>
    <property type="evidence" value="ECO:0007669"/>
    <property type="project" value="UniProtKB-KW"/>
</dbReference>
<feature type="non-terminal residue" evidence="8">
    <location>
        <position position="56"/>
    </location>
</feature>
<keyword evidence="1" id="KW-0808">Transferase</keyword>
<dbReference type="SUPFAM" id="SSF56672">
    <property type="entry name" value="DNA/RNA polymerases"/>
    <property type="match status" value="1"/>
</dbReference>
<dbReference type="PANTHER" id="PTHR41694:SF3">
    <property type="entry name" value="RNA-DIRECTED DNA POLYMERASE-RELATED"/>
    <property type="match status" value="1"/>
</dbReference>
<name>A0A7L4KKM9_9CORV</name>
<dbReference type="Pfam" id="PF06817">
    <property type="entry name" value="RVT_thumb"/>
    <property type="match status" value="1"/>
</dbReference>